<accession>A0A5J9WFE8</accession>
<comment type="caution">
    <text evidence="3">The sequence shown here is derived from an EMBL/GenBank/DDBJ whole genome shotgun (WGS) entry which is preliminary data.</text>
</comment>
<dbReference type="AlphaFoldDB" id="A0A5J9WFE8"/>
<keyword evidence="1" id="KW-0812">Transmembrane</keyword>
<feature type="signal peptide" evidence="2">
    <location>
        <begin position="1"/>
        <end position="28"/>
    </location>
</feature>
<feature type="transmembrane region" description="Helical" evidence="1">
    <location>
        <begin position="103"/>
        <end position="128"/>
    </location>
</feature>
<proteinExistence type="predicted"/>
<dbReference type="EMBL" id="RWGY01000004">
    <property type="protein sequence ID" value="TVU46686.1"/>
    <property type="molecule type" value="Genomic_DNA"/>
</dbReference>
<evidence type="ECO:0000313" key="4">
    <source>
        <dbReference type="Proteomes" id="UP000324897"/>
    </source>
</evidence>
<keyword evidence="4" id="KW-1185">Reference proteome</keyword>
<keyword evidence="1" id="KW-1133">Transmembrane helix</keyword>
<keyword evidence="2" id="KW-0732">Signal</keyword>
<evidence type="ECO:0000256" key="1">
    <source>
        <dbReference type="SAM" id="Phobius"/>
    </source>
</evidence>
<keyword evidence="1" id="KW-0472">Membrane</keyword>
<sequence length="130" mass="14573">MTTAPCSGICPAHLTVILSIFCPTCCLSGYNSQPMVCSIKSSPFLQKDSSRSVPLPPGTRRHLELSLPELIEIRPIDLIISEEAKDYNEDDAQKVTLPPVDCLWSALEFLLLLLLCLELWFVLFKLFYSL</sequence>
<evidence type="ECO:0000256" key="2">
    <source>
        <dbReference type="SAM" id="SignalP"/>
    </source>
</evidence>
<feature type="chain" id="PRO_5023940715" evidence="2">
    <location>
        <begin position="29"/>
        <end position="130"/>
    </location>
</feature>
<organism evidence="3 4">
    <name type="scientific">Eragrostis curvula</name>
    <name type="common">weeping love grass</name>
    <dbReference type="NCBI Taxonomy" id="38414"/>
    <lineage>
        <taxon>Eukaryota</taxon>
        <taxon>Viridiplantae</taxon>
        <taxon>Streptophyta</taxon>
        <taxon>Embryophyta</taxon>
        <taxon>Tracheophyta</taxon>
        <taxon>Spermatophyta</taxon>
        <taxon>Magnoliopsida</taxon>
        <taxon>Liliopsida</taxon>
        <taxon>Poales</taxon>
        <taxon>Poaceae</taxon>
        <taxon>PACMAD clade</taxon>
        <taxon>Chloridoideae</taxon>
        <taxon>Eragrostideae</taxon>
        <taxon>Eragrostidinae</taxon>
        <taxon>Eragrostis</taxon>
    </lineage>
</organism>
<protein>
    <submittedName>
        <fullName evidence="3">Uncharacterized protein</fullName>
    </submittedName>
</protein>
<dbReference type="Proteomes" id="UP000324897">
    <property type="component" value="Chromosome 5"/>
</dbReference>
<dbReference type="Gramene" id="TVU46686">
    <property type="protein sequence ID" value="TVU46686"/>
    <property type="gene ID" value="EJB05_06236"/>
</dbReference>
<name>A0A5J9WFE8_9POAL</name>
<evidence type="ECO:0000313" key="3">
    <source>
        <dbReference type="EMBL" id="TVU46686.1"/>
    </source>
</evidence>
<reference evidence="3 4" key="1">
    <citation type="journal article" date="2019" name="Sci. Rep.">
        <title>A high-quality genome of Eragrostis curvula grass provides insights into Poaceae evolution and supports new strategies to enhance forage quality.</title>
        <authorList>
            <person name="Carballo J."/>
            <person name="Santos B.A.C.M."/>
            <person name="Zappacosta D."/>
            <person name="Garbus I."/>
            <person name="Selva J.P."/>
            <person name="Gallo C.A."/>
            <person name="Diaz A."/>
            <person name="Albertini E."/>
            <person name="Caccamo M."/>
            <person name="Echenique V."/>
        </authorList>
    </citation>
    <scope>NUCLEOTIDE SEQUENCE [LARGE SCALE GENOMIC DNA]</scope>
    <source>
        <strain evidence="4">cv. Victoria</strain>
        <tissue evidence="3">Leaf</tissue>
    </source>
</reference>
<gene>
    <name evidence="3" type="ORF">EJB05_06236</name>
</gene>